<evidence type="ECO:0000313" key="1">
    <source>
        <dbReference type="EMBL" id="HAN27658.1"/>
    </source>
</evidence>
<organism evidence="1 2">
    <name type="scientific">Haliea salexigens</name>
    <dbReference type="NCBI Taxonomy" id="287487"/>
    <lineage>
        <taxon>Bacteria</taxon>
        <taxon>Pseudomonadati</taxon>
        <taxon>Pseudomonadota</taxon>
        <taxon>Gammaproteobacteria</taxon>
        <taxon>Cellvibrionales</taxon>
        <taxon>Halieaceae</taxon>
        <taxon>Haliea</taxon>
    </lineage>
</organism>
<reference evidence="1 2" key="1">
    <citation type="journal article" date="2018" name="Nat. Biotechnol.">
        <title>A standardized bacterial taxonomy based on genome phylogeny substantially revises the tree of life.</title>
        <authorList>
            <person name="Parks D.H."/>
            <person name="Chuvochina M."/>
            <person name="Waite D.W."/>
            <person name="Rinke C."/>
            <person name="Skarshewski A."/>
            <person name="Chaumeil P.A."/>
            <person name="Hugenholtz P."/>
        </authorList>
    </citation>
    <scope>NUCLEOTIDE SEQUENCE [LARGE SCALE GENOMIC DNA]</scope>
    <source>
        <strain evidence="1">UBA9158</strain>
    </source>
</reference>
<dbReference type="Gene3D" id="3.40.50.720">
    <property type="entry name" value="NAD(P)-binding Rossmann-like Domain"/>
    <property type="match status" value="1"/>
</dbReference>
<dbReference type="InterPro" id="IPR002347">
    <property type="entry name" value="SDR_fam"/>
</dbReference>
<protein>
    <submittedName>
        <fullName evidence="1">Short-chain dehydrogenase</fullName>
    </submittedName>
</protein>
<sequence>EDIAACALYLASPAAAYVTGEICGVNGGLTYSQVEMPRAQF</sequence>
<dbReference type="AlphaFoldDB" id="A0A3C1KMH5"/>
<dbReference type="SUPFAM" id="SSF51735">
    <property type="entry name" value="NAD(P)-binding Rossmann-fold domains"/>
    <property type="match status" value="1"/>
</dbReference>
<accession>A0A3C1KMH5</accession>
<dbReference type="Pfam" id="PF13561">
    <property type="entry name" value="adh_short_C2"/>
    <property type="match status" value="1"/>
</dbReference>
<dbReference type="EMBL" id="DMND01000109">
    <property type="protein sequence ID" value="HAN27658.1"/>
    <property type="molecule type" value="Genomic_DNA"/>
</dbReference>
<proteinExistence type="predicted"/>
<evidence type="ECO:0000313" key="2">
    <source>
        <dbReference type="Proteomes" id="UP000259273"/>
    </source>
</evidence>
<gene>
    <name evidence="1" type="ORF">DCP75_08045</name>
</gene>
<feature type="non-terminal residue" evidence="1">
    <location>
        <position position="1"/>
    </location>
</feature>
<comment type="caution">
    <text evidence="1">The sequence shown here is derived from an EMBL/GenBank/DDBJ whole genome shotgun (WGS) entry which is preliminary data.</text>
</comment>
<dbReference type="InterPro" id="IPR036291">
    <property type="entry name" value="NAD(P)-bd_dom_sf"/>
</dbReference>
<name>A0A3C1KMH5_9GAMM</name>
<dbReference type="Proteomes" id="UP000259273">
    <property type="component" value="Unassembled WGS sequence"/>
</dbReference>